<dbReference type="GeneID" id="104793811"/>
<evidence type="ECO:0000313" key="1">
    <source>
        <dbReference type="Proteomes" id="UP000694864"/>
    </source>
</evidence>
<evidence type="ECO:0000313" key="2">
    <source>
        <dbReference type="RefSeq" id="XP_010518542.1"/>
    </source>
</evidence>
<name>A0ABM0ZP80_CAMSA</name>
<gene>
    <name evidence="2" type="primary">LOC104793811</name>
</gene>
<organism evidence="1 2">
    <name type="scientific">Camelina sativa</name>
    <name type="common">False flax</name>
    <name type="synonym">Myagrum sativum</name>
    <dbReference type="NCBI Taxonomy" id="90675"/>
    <lineage>
        <taxon>Eukaryota</taxon>
        <taxon>Viridiplantae</taxon>
        <taxon>Streptophyta</taxon>
        <taxon>Embryophyta</taxon>
        <taxon>Tracheophyta</taxon>
        <taxon>Spermatophyta</taxon>
        <taxon>Magnoliopsida</taxon>
        <taxon>eudicotyledons</taxon>
        <taxon>Gunneridae</taxon>
        <taxon>Pentapetalae</taxon>
        <taxon>rosids</taxon>
        <taxon>malvids</taxon>
        <taxon>Brassicales</taxon>
        <taxon>Brassicaceae</taxon>
        <taxon>Camelineae</taxon>
        <taxon>Camelina</taxon>
    </lineage>
</organism>
<proteinExistence type="predicted"/>
<reference evidence="1" key="1">
    <citation type="journal article" date="2014" name="Nat. Commun.">
        <title>The emerging biofuel crop Camelina sativa retains a highly undifferentiated hexaploid genome structure.</title>
        <authorList>
            <person name="Kagale S."/>
            <person name="Koh C."/>
            <person name="Nixon J."/>
            <person name="Bollina V."/>
            <person name="Clarke W.E."/>
            <person name="Tuteja R."/>
            <person name="Spillane C."/>
            <person name="Robinson S.J."/>
            <person name="Links M.G."/>
            <person name="Clarke C."/>
            <person name="Higgins E.E."/>
            <person name="Huebert T."/>
            <person name="Sharpe A.G."/>
            <person name="Parkin I.A."/>
        </authorList>
    </citation>
    <scope>NUCLEOTIDE SEQUENCE [LARGE SCALE GENOMIC DNA]</scope>
    <source>
        <strain evidence="1">cv. DH55</strain>
    </source>
</reference>
<accession>A0ABM0ZP80</accession>
<dbReference type="Proteomes" id="UP000694864">
    <property type="component" value="Chromosome 6"/>
</dbReference>
<protein>
    <submittedName>
        <fullName evidence="2">Uncharacterized protein LOC104793811</fullName>
    </submittedName>
</protein>
<keyword evidence="1" id="KW-1185">Reference proteome</keyword>
<sequence length="233" mass="27567">MGNEEWHNICSHTNVEYLKMWGSDHRPLLALILTRPKKFLRRFMFDKRWIDKPGLKEAVLNGWGGDDIYVERSIMKKIQNCKRSISIWKKNNQTNSEKLIKNLQEKIDETYEDDEASSETLLNLKWQLCEAYREEEAYWHQKSRELWFAEGDKNTKFFHASTKQKRARNKIIDILNHLEVWVDTEEGIEKVSVEYFSNLFSSSNASDPTVAIKDVPTLVTLAMNEHLMKEILR</sequence>
<dbReference type="RefSeq" id="XP_010518542.1">
    <property type="nucleotide sequence ID" value="XM_010520240.1"/>
</dbReference>
<reference evidence="2" key="2">
    <citation type="submission" date="2025-08" db="UniProtKB">
        <authorList>
            <consortium name="RefSeq"/>
        </authorList>
    </citation>
    <scope>IDENTIFICATION</scope>
    <source>
        <tissue evidence="2">Leaf</tissue>
    </source>
</reference>